<keyword evidence="1 2" id="KW-0378">Hydrolase</keyword>
<dbReference type="Gene3D" id="3.90.226.10">
    <property type="entry name" value="2-enoyl-CoA Hydratase, Chain A, domain 1"/>
    <property type="match status" value="1"/>
</dbReference>
<evidence type="ECO:0000313" key="5">
    <source>
        <dbReference type="EMBL" id="KAJ0197453.1"/>
    </source>
</evidence>
<feature type="domain" description="Enoyl-CoA hydratase/isomerase" evidence="4">
    <location>
        <begin position="21"/>
        <end position="111"/>
    </location>
</feature>
<gene>
    <name evidence="5" type="ORF">LSAT_V11C700364080</name>
</gene>
<dbReference type="Proteomes" id="UP000235145">
    <property type="component" value="Unassembled WGS sequence"/>
</dbReference>
<organism evidence="5 6">
    <name type="scientific">Lactuca sativa</name>
    <name type="common">Garden lettuce</name>
    <dbReference type="NCBI Taxonomy" id="4236"/>
    <lineage>
        <taxon>Eukaryota</taxon>
        <taxon>Viridiplantae</taxon>
        <taxon>Streptophyta</taxon>
        <taxon>Embryophyta</taxon>
        <taxon>Tracheophyta</taxon>
        <taxon>Spermatophyta</taxon>
        <taxon>Magnoliopsida</taxon>
        <taxon>eudicotyledons</taxon>
        <taxon>Gunneridae</taxon>
        <taxon>Pentapetalae</taxon>
        <taxon>asterids</taxon>
        <taxon>campanulids</taxon>
        <taxon>Asterales</taxon>
        <taxon>Asteraceae</taxon>
        <taxon>Cichorioideae</taxon>
        <taxon>Cichorieae</taxon>
        <taxon>Lactucinae</taxon>
        <taxon>Lactuca</taxon>
    </lineage>
</organism>
<dbReference type="PANTHER" id="PTHR43176">
    <property type="entry name" value="3-HYDROXYISOBUTYRYL-COA HYDROLASE-RELATED"/>
    <property type="match status" value="1"/>
</dbReference>
<keyword evidence="3" id="KW-0812">Transmembrane</keyword>
<dbReference type="GO" id="GO:0003860">
    <property type="term" value="F:3-hydroxyisobutyryl-CoA hydrolase activity"/>
    <property type="evidence" value="ECO:0007669"/>
    <property type="project" value="UniProtKB-UniRule"/>
</dbReference>
<evidence type="ECO:0000256" key="3">
    <source>
        <dbReference type="SAM" id="Phobius"/>
    </source>
</evidence>
<dbReference type="AlphaFoldDB" id="A0A9R1V366"/>
<accession>A0A9R1V366</accession>
<comment type="caution">
    <text evidence="5">The sequence shown here is derived from an EMBL/GenBank/DDBJ whole genome shotgun (WGS) entry which is preliminary data.</text>
</comment>
<comment type="similarity">
    <text evidence="2">Belongs to the enoyl-CoA hydratase/isomerase family.</text>
</comment>
<feature type="transmembrane region" description="Helical" evidence="3">
    <location>
        <begin position="115"/>
        <end position="134"/>
    </location>
</feature>
<dbReference type="GO" id="GO:0006574">
    <property type="term" value="P:L-valine catabolic process"/>
    <property type="evidence" value="ECO:0007669"/>
    <property type="project" value="UniProtKB-UniRule"/>
</dbReference>
<name>A0A9R1V366_LACSA</name>
<evidence type="ECO:0000313" key="6">
    <source>
        <dbReference type="Proteomes" id="UP000235145"/>
    </source>
</evidence>
<comment type="pathway">
    <text evidence="2">Amino-acid degradation; L-valine degradation.</text>
</comment>
<dbReference type="EC" id="3.1.2.4" evidence="2"/>
<proteinExistence type="inferred from homology"/>
<dbReference type="PANTHER" id="PTHR43176:SF6">
    <property type="entry name" value="3-HYDROXYISOBUTYRYL-COA HYDROLASE"/>
    <property type="match status" value="1"/>
</dbReference>
<evidence type="ECO:0000256" key="1">
    <source>
        <dbReference type="ARBA" id="ARBA00022801"/>
    </source>
</evidence>
<dbReference type="InterPro" id="IPR032259">
    <property type="entry name" value="HIBYL-CoA-H"/>
</dbReference>
<reference evidence="5 6" key="1">
    <citation type="journal article" date="2017" name="Nat. Commun.">
        <title>Genome assembly with in vitro proximity ligation data and whole-genome triplication in lettuce.</title>
        <authorList>
            <person name="Reyes-Chin-Wo S."/>
            <person name="Wang Z."/>
            <person name="Yang X."/>
            <person name="Kozik A."/>
            <person name="Arikit S."/>
            <person name="Song C."/>
            <person name="Xia L."/>
            <person name="Froenicke L."/>
            <person name="Lavelle D.O."/>
            <person name="Truco M.J."/>
            <person name="Xia R."/>
            <person name="Zhu S."/>
            <person name="Xu C."/>
            <person name="Xu H."/>
            <person name="Xu X."/>
            <person name="Cox K."/>
            <person name="Korf I."/>
            <person name="Meyers B.C."/>
            <person name="Michelmore R.W."/>
        </authorList>
    </citation>
    <scope>NUCLEOTIDE SEQUENCE [LARGE SCALE GENOMIC DNA]</scope>
    <source>
        <strain evidence="6">cv. Salinas</strain>
        <tissue evidence="5">Seedlings</tissue>
    </source>
</reference>
<comment type="catalytic activity">
    <reaction evidence="2">
        <text>3-hydroxy-2-methylpropanoyl-CoA + H2O = 3-hydroxy-2-methylpropanoate + CoA + H(+)</text>
        <dbReference type="Rhea" id="RHEA:20888"/>
        <dbReference type="ChEBI" id="CHEBI:11805"/>
        <dbReference type="ChEBI" id="CHEBI:15377"/>
        <dbReference type="ChEBI" id="CHEBI:15378"/>
        <dbReference type="ChEBI" id="CHEBI:57287"/>
        <dbReference type="ChEBI" id="CHEBI:57340"/>
        <dbReference type="EC" id="3.1.2.4"/>
    </reaction>
</comment>
<keyword evidence="6" id="KW-1185">Reference proteome</keyword>
<comment type="function">
    <text evidence="2">Hydrolyzes 3-hydroxyisobutyryl-CoA (HIBYL-CoA), a saline catabolite. Has high activity toward isobutyryl-CoA. Could be an isobutyryl-CoA dehydrogenase that functions in valine catabolism.</text>
</comment>
<keyword evidence="3" id="KW-0472">Membrane</keyword>
<protein>
    <recommendedName>
        <fullName evidence="2">3-hydroxyisobutyryl-CoA hydrolase</fullName>
        <shortName evidence="2">HIB-CoA hydrolase</shortName>
        <shortName evidence="2">HIBYL-CoA-H</shortName>
        <ecNumber evidence="2">3.1.2.4</ecNumber>
    </recommendedName>
    <alternativeName>
        <fullName evidence="2">3-hydroxyisobutyryl-coenzyme A hydrolase</fullName>
    </alternativeName>
</protein>
<dbReference type="Pfam" id="PF16113">
    <property type="entry name" value="ECH_2"/>
    <property type="match status" value="1"/>
</dbReference>
<dbReference type="EMBL" id="NBSK02000007">
    <property type="protein sequence ID" value="KAJ0197453.1"/>
    <property type="molecule type" value="Genomic_DNA"/>
</dbReference>
<dbReference type="InterPro" id="IPR045004">
    <property type="entry name" value="ECH_dom"/>
</dbReference>
<sequence length="135" mass="15826">MELSLFINVIVIKLYTNIFVASLEMINECFSREDVENILSSLENLAACKHEKWIIDAIKSIKYASPLCLKLALKLIREGRHKKLEQCLACEHLVVSHLLRRTVNYDFYESILYEWSLWFEVLIICFCYALGLYVT</sequence>
<evidence type="ECO:0000259" key="4">
    <source>
        <dbReference type="Pfam" id="PF16113"/>
    </source>
</evidence>
<evidence type="ECO:0000256" key="2">
    <source>
        <dbReference type="RuleBase" id="RU369070"/>
    </source>
</evidence>
<keyword evidence="3" id="KW-1133">Transmembrane helix</keyword>